<name>D5UJN1_CELFN</name>
<evidence type="ECO:0000256" key="10">
    <source>
        <dbReference type="ARBA" id="ARBA00022833"/>
    </source>
</evidence>
<dbReference type="NCBIfam" id="TIGR03178">
    <property type="entry name" value="allantoinase"/>
    <property type="match status" value="1"/>
</dbReference>
<proteinExistence type="inferred from homology"/>
<keyword evidence="13" id="KW-1185">Reference proteome</keyword>
<organism evidence="12 13">
    <name type="scientific">Cellulomonas flavigena (strain ATCC 482 / DSM 20109 / BCRC 11376 / JCM 18109 / NBRC 3775 / NCIMB 8073 / NRS 134)</name>
    <dbReference type="NCBI Taxonomy" id="446466"/>
    <lineage>
        <taxon>Bacteria</taxon>
        <taxon>Bacillati</taxon>
        <taxon>Actinomycetota</taxon>
        <taxon>Actinomycetes</taxon>
        <taxon>Micrococcales</taxon>
        <taxon>Cellulomonadaceae</taxon>
        <taxon>Cellulomonas</taxon>
    </lineage>
</organism>
<dbReference type="Gene3D" id="3.20.20.140">
    <property type="entry name" value="Metal-dependent hydrolases"/>
    <property type="match status" value="1"/>
</dbReference>
<accession>D5UJN1</accession>
<dbReference type="Proteomes" id="UP000000849">
    <property type="component" value="Chromosome"/>
</dbReference>
<dbReference type="GO" id="GO:0050897">
    <property type="term" value="F:cobalt ion binding"/>
    <property type="evidence" value="ECO:0007669"/>
    <property type="project" value="InterPro"/>
</dbReference>
<dbReference type="STRING" id="446466.Cfla_2784"/>
<dbReference type="RefSeq" id="WP_013118000.1">
    <property type="nucleotide sequence ID" value="NC_014151.1"/>
</dbReference>
<comment type="similarity">
    <text evidence="4">Belongs to the metallo-dependent hydrolases superfamily. DHOase family. Class I DHOase subfamily.</text>
</comment>
<dbReference type="GO" id="GO:0005737">
    <property type="term" value="C:cytoplasm"/>
    <property type="evidence" value="ECO:0007669"/>
    <property type="project" value="TreeGrafter"/>
</dbReference>
<dbReference type="InterPro" id="IPR002195">
    <property type="entry name" value="Dihydroorotase_CS"/>
</dbReference>
<keyword evidence="9" id="KW-0378">Hydrolase</keyword>
<evidence type="ECO:0000256" key="1">
    <source>
        <dbReference type="ARBA" id="ARBA00001947"/>
    </source>
</evidence>
<evidence type="ECO:0000256" key="7">
    <source>
        <dbReference type="ARBA" id="ARBA00012863"/>
    </source>
</evidence>
<feature type="domain" description="Amidohydrolase-related" evidence="11">
    <location>
        <begin position="72"/>
        <end position="448"/>
    </location>
</feature>
<dbReference type="SUPFAM" id="SSF51338">
    <property type="entry name" value="Composite domain of metallo-dependent hydrolases"/>
    <property type="match status" value="1"/>
</dbReference>
<evidence type="ECO:0000259" key="11">
    <source>
        <dbReference type="Pfam" id="PF01979"/>
    </source>
</evidence>
<comment type="pathway">
    <text evidence="3">Nitrogen metabolism; (S)-allantoin degradation; allantoate from (S)-allantoin: step 1/1.</text>
</comment>
<dbReference type="InterPro" id="IPR006680">
    <property type="entry name" value="Amidohydro-rel"/>
</dbReference>
<dbReference type="InterPro" id="IPR050138">
    <property type="entry name" value="DHOase/Allantoinase_Hydrolase"/>
</dbReference>
<dbReference type="GO" id="GO:0004038">
    <property type="term" value="F:allantoinase activity"/>
    <property type="evidence" value="ECO:0007669"/>
    <property type="project" value="UniProtKB-EC"/>
</dbReference>
<comment type="function">
    <text evidence="2">Catalyzes the reversible cyclization of carbamoyl aspartate to dihydroorotate.</text>
</comment>
<evidence type="ECO:0000256" key="2">
    <source>
        <dbReference type="ARBA" id="ARBA00002368"/>
    </source>
</evidence>
<gene>
    <name evidence="12" type="ordered locus">Cfla_2784</name>
</gene>
<comment type="subunit">
    <text evidence="6">Homotetramer.</text>
</comment>
<dbReference type="Pfam" id="PF01979">
    <property type="entry name" value="Amidohydro_1"/>
    <property type="match status" value="1"/>
</dbReference>
<evidence type="ECO:0000256" key="5">
    <source>
        <dbReference type="ARBA" id="ARBA00010368"/>
    </source>
</evidence>
<dbReference type="KEGG" id="cfl:Cfla_2784"/>
<dbReference type="SUPFAM" id="SSF51556">
    <property type="entry name" value="Metallo-dependent hydrolases"/>
    <property type="match status" value="1"/>
</dbReference>
<reference evidence="12 13" key="1">
    <citation type="journal article" date="2010" name="Stand. Genomic Sci.">
        <title>Complete genome sequence of Cellulomonas flavigena type strain (134).</title>
        <authorList>
            <person name="Abt B."/>
            <person name="Foster B."/>
            <person name="Lapidus A."/>
            <person name="Clum A."/>
            <person name="Sun H."/>
            <person name="Pukall R."/>
            <person name="Lucas S."/>
            <person name="Glavina Del Rio T."/>
            <person name="Nolan M."/>
            <person name="Tice H."/>
            <person name="Cheng J.F."/>
            <person name="Pitluck S."/>
            <person name="Liolios K."/>
            <person name="Ivanova N."/>
            <person name="Mavromatis K."/>
            <person name="Ovchinnikova G."/>
            <person name="Pati A."/>
            <person name="Goodwin L."/>
            <person name="Chen A."/>
            <person name="Palaniappan K."/>
            <person name="Land M."/>
            <person name="Hauser L."/>
            <person name="Chang Y.J."/>
            <person name="Jeffries C.D."/>
            <person name="Rohde M."/>
            <person name="Goker M."/>
            <person name="Woyke T."/>
            <person name="Bristow J."/>
            <person name="Eisen J.A."/>
            <person name="Markowitz V."/>
            <person name="Hugenholtz P."/>
            <person name="Kyrpides N.C."/>
            <person name="Klenk H.P."/>
        </authorList>
    </citation>
    <scope>NUCLEOTIDE SEQUENCE [LARGE SCALE GENOMIC DNA]</scope>
    <source>
        <strain evidence="13">ATCC 482 / DSM 20109 / BCRC 11376 / JCM 18109 / NBRC 3775 / NCIMB 8073 / NRS 134</strain>
    </source>
</reference>
<evidence type="ECO:0000313" key="12">
    <source>
        <dbReference type="EMBL" id="ADG75669.1"/>
    </source>
</evidence>
<evidence type="ECO:0000256" key="4">
    <source>
        <dbReference type="ARBA" id="ARBA00010286"/>
    </source>
</evidence>
<dbReference type="PANTHER" id="PTHR43668:SF2">
    <property type="entry name" value="ALLANTOINASE"/>
    <property type="match status" value="1"/>
</dbReference>
<dbReference type="PROSITE" id="PS00482">
    <property type="entry name" value="DIHYDROOROTASE_1"/>
    <property type="match status" value="1"/>
</dbReference>
<sequence>MTTTTPDALPVRGFPPHPAPGDLLAAVRGRQVLVDGVLRAATVHVADGRVAVVGPYDDPVEGPVLDAPDHAYVLPGVVDSHVHVNEPGRTAWEGFASATRAAALGGVTTLVDMPLNSIPPTTTTRALAAKRRASTGQLTVDVALWGGAVPGNLDDLQPLWDAGVMGFKCFLSPSGVDEFPPLGPVGFDAALRTVAAFDGLVIVHAEDPGVLADAPVRPGGVYRDFVASRPHEAETAAVARVVAGARETGCRVHVLHLSSARALDLLADARAEGLPVTVETCPHYLTFDADAIPDGSAAHKCCPPIRDAGNREALWDGLREGVIDVVVTDHSPATADEKLRGGGDLQQAWGGVAGLQVGFQAVAHGAAARGIGIEDVSRWMSTGTADLVGLPHKGRIAAGADADLLVLDPRAPLHVDVRTLAHRHPISAYDGVELSASVTASVLRGRVVARDGAVTAGTGRLLSRPRRP</sequence>
<comment type="similarity">
    <text evidence="5">Belongs to the metallo-dependent hydrolases superfamily. Allantoinase family.</text>
</comment>
<dbReference type="eggNOG" id="COG0044">
    <property type="taxonomic scope" value="Bacteria"/>
</dbReference>
<evidence type="ECO:0000256" key="8">
    <source>
        <dbReference type="ARBA" id="ARBA00022723"/>
    </source>
</evidence>
<dbReference type="PANTHER" id="PTHR43668">
    <property type="entry name" value="ALLANTOINASE"/>
    <property type="match status" value="1"/>
</dbReference>
<dbReference type="EC" id="3.5.2.5" evidence="7"/>
<evidence type="ECO:0000256" key="6">
    <source>
        <dbReference type="ARBA" id="ARBA00011881"/>
    </source>
</evidence>
<keyword evidence="10" id="KW-0862">Zinc</keyword>
<evidence type="ECO:0000256" key="3">
    <source>
        <dbReference type="ARBA" id="ARBA00004968"/>
    </source>
</evidence>
<dbReference type="HOGENOM" id="CLU_015572_4_0_11"/>
<dbReference type="EMBL" id="CP001964">
    <property type="protein sequence ID" value="ADG75669.1"/>
    <property type="molecule type" value="Genomic_DNA"/>
</dbReference>
<keyword evidence="8" id="KW-0479">Metal-binding</keyword>
<evidence type="ECO:0000256" key="9">
    <source>
        <dbReference type="ARBA" id="ARBA00022801"/>
    </source>
</evidence>
<dbReference type="GO" id="GO:0008270">
    <property type="term" value="F:zinc ion binding"/>
    <property type="evidence" value="ECO:0007669"/>
    <property type="project" value="InterPro"/>
</dbReference>
<evidence type="ECO:0000313" key="13">
    <source>
        <dbReference type="Proteomes" id="UP000000849"/>
    </source>
</evidence>
<protein>
    <recommendedName>
        <fullName evidence="7">allantoinase</fullName>
        <ecNumber evidence="7">3.5.2.5</ecNumber>
    </recommendedName>
</protein>
<comment type="cofactor">
    <cofactor evidence="1">
        <name>Zn(2+)</name>
        <dbReference type="ChEBI" id="CHEBI:29105"/>
    </cofactor>
</comment>
<dbReference type="InterPro" id="IPR017593">
    <property type="entry name" value="Allantoinase"/>
</dbReference>
<dbReference type="InterPro" id="IPR032466">
    <property type="entry name" value="Metal_Hydrolase"/>
</dbReference>
<dbReference type="AlphaFoldDB" id="D5UJN1"/>
<dbReference type="InterPro" id="IPR011059">
    <property type="entry name" value="Metal-dep_hydrolase_composite"/>
</dbReference>
<dbReference type="GO" id="GO:0000256">
    <property type="term" value="P:allantoin catabolic process"/>
    <property type="evidence" value="ECO:0007669"/>
    <property type="project" value="InterPro"/>
</dbReference>
<dbReference type="GO" id="GO:0006145">
    <property type="term" value="P:purine nucleobase catabolic process"/>
    <property type="evidence" value="ECO:0007669"/>
    <property type="project" value="TreeGrafter"/>
</dbReference>